<dbReference type="Pfam" id="PF08392">
    <property type="entry name" value="FAE1_CUT1_RppA"/>
    <property type="match status" value="1"/>
</dbReference>
<sequence length="178" mass="19482">MQPLVPPPPHFSHPSSPPRSRDQETDLSSRLLVPQTPRRYRVPIAGLLEHLSLINCFDADSVAFMTKVITSSGMGNETYFPPSLHYIPPSATHLDAMREVHMLLFPTLDDLFAKTRVRPLDVDALVINCSGFAPRLRCRPSSSTATACGTTSGPSTSPAWGAPRESSAWTWPELCSAI</sequence>
<feature type="compositionally biased region" description="Pro residues" evidence="2">
    <location>
        <begin position="1"/>
        <end position="17"/>
    </location>
</feature>
<feature type="compositionally biased region" description="Low complexity" evidence="2">
    <location>
        <begin position="141"/>
        <end position="161"/>
    </location>
</feature>
<keyword evidence="1" id="KW-0808">Transferase</keyword>
<dbReference type="GO" id="GO:0016020">
    <property type="term" value="C:membrane"/>
    <property type="evidence" value="ECO:0007669"/>
    <property type="project" value="InterPro"/>
</dbReference>
<gene>
    <name evidence="4" type="ORF">CB5_LOCUS4755</name>
</gene>
<protein>
    <recommendedName>
        <fullName evidence="3">FAE domain-containing protein</fullName>
    </recommendedName>
</protein>
<name>A0A6V7NT43_ANACO</name>
<dbReference type="EMBL" id="LR862141">
    <property type="protein sequence ID" value="CAD1821544.1"/>
    <property type="molecule type" value="Genomic_DNA"/>
</dbReference>
<dbReference type="PANTHER" id="PTHR31561">
    <property type="entry name" value="3-KETOACYL-COA SYNTHASE"/>
    <property type="match status" value="1"/>
</dbReference>
<dbReference type="GO" id="GO:0006633">
    <property type="term" value="P:fatty acid biosynthetic process"/>
    <property type="evidence" value="ECO:0007669"/>
    <property type="project" value="InterPro"/>
</dbReference>
<dbReference type="AlphaFoldDB" id="A0A6V7NT43"/>
<feature type="region of interest" description="Disordered" evidence="2">
    <location>
        <begin position="141"/>
        <end position="166"/>
    </location>
</feature>
<keyword evidence="1" id="KW-0012">Acyltransferase</keyword>
<dbReference type="GO" id="GO:0016747">
    <property type="term" value="F:acyltransferase activity, transferring groups other than amino-acyl groups"/>
    <property type="evidence" value="ECO:0007669"/>
    <property type="project" value="InterPro"/>
</dbReference>
<organism evidence="4">
    <name type="scientific">Ananas comosus var. bracteatus</name>
    <name type="common">red pineapple</name>
    <dbReference type="NCBI Taxonomy" id="296719"/>
    <lineage>
        <taxon>Eukaryota</taxon>
        <taxon>Viridiplantae</taxon>
        <taxon>Streptophyta</taxon>
        <taxon>Embryophyta</taxon>
        <taxon>Tracheophyta</taxon>
        <taxon>Spermatophyta</taxon>
        <taxon>Magnoliopsida</taxon>
        <taxon>Liliopsida</taxon>
        <taxon>Poales</taxon>
        <taxon>Bromeliaceae</taxon>
        <taxon>Bromelioideae</taxon>
        <taxon>Ananas</taxon>
    </lineage>
</organism>
<evidence type="ECO:0000313" key="4">
    <source>
        <dbReference type="EMBL" id="CAD1821544.1"/>
    </source>
</evidence>
<dbReference type="InterPro" id="IPR012392">
    <property type="entry name" value="3-ktacl-CoA_syn"/>
</dbReference>
<accession>A0A6V7NT43</accession>
<reference evidence="4" key="1">
    <citation type="submission" date="2020-07" db="EMBL/GenBank/DDBJ databases">
        <authorList>
            <person name="Lin J."/>
        </authorList>
    </citation>
    <scope>NUCLEOTIDE SEQUENCE</scope>
</reference>
<evidence type="ECO:0000259" key="3">
    <source>
        <dbReference type="Pfam" id="PF08392"/>
    </source>
</evidence>
<dbReference type="InterPro" id="IPR013601">
    <property type="entry name" value="FAE1_typ3_polyketide_synth"/>
</dbReference>
<feature type="domain" description="FAE" evidence="3">
    <location>
        <begin position="36"/>
        <end position="135"/>
    </location>
</feature>
<dbReference type="SUPFAM" id="SSF53901">
    <property type="entry name" value="Thiolase-like"/>
    <property type="match status" value="1"/>
</dbReference>
<evidence type="ECO:0000256" key="1">
    <source>
        <dbReference type="ARBA" id="ARBA00023315"/>
    </source>
</evidence>
<proteinExistence type="predicted"/>
<feature type="region of interest" description="Disordered" evidence="2">
    <location>
        <begin position="1"/>
        <end position="29"/>
    </location>
</feature>
<evidence type="ECO:0000256" key="2">
    <source>
        <dbReference type="SAM" id="MobiDB-lite"/>
    </source>
</evidence>
<dbReference type="InterPro" id="IPR016039">
    <property type="entry name" value="Thiolase-like"/>
</dbReference>